<evidence type="ECO:0000256" key="11">
    <source>
        <dbReference type="ARBA" id="ARBA00022679"/>
    </source>
</evidence>
<dbReference type="InterPro" id="IPR001342">
    <property type="entry name" value="HDH_cat"/>
</dbReference>
<protein>
    <recommendedName>
        <fullName evidence="28">Bifunctional aspartokinase/homoserine dehydrogenase</fullName>
    </recommendedName>
    <domain>
        <recommendedName>
            <fullName evidence="28">Aspartokinase</fullName>
            <ecNumber evidence="28">2.7.2.4</ecNumber>
        </recommendedName>
    </domain>
    <domain>
        <recommendedName>
            <fullName evidence="28">Homoserine dehydrogenase</fullName>
            <ecNumber evidence="28">1.1.1.3</ecNumber>
        </recommendedName>
    </domain>
</protein>
<dbReference type="Pfam" id="PF00742">
    <property type="entry name" value="Homoserine_dh"/>
    <property type="match status" value="1"/>
</dbReference>
<evidence type="ECO:0000256" key="22">
    <source>
        <dbReference type="ARBA" id="ARBA00023167"/>
    </source>
</evidence>
<dbReference type="GO" id="GO:0009086">
    <property type="term" value="P:methionine biosynthetic process"/>
    <property type="evidence" value="ECO:0007669"/>
    <property type="project" value="UniProtKB-KW"/>
</dbReference>
<dbReference type="FunFam" id="3.40.50.720:FF:000083">
    <property type="entry name" value="Bifunctional aspartokinase/homoserine dehydrogenase"/>
    <property type="match status" value="1"/>
</dbReference>
<evidence type="ECO:0000256" key="28">
    <source>
        <dbReference type="PIRNR" id="PIRNR000727"/>
    </source>
</evidence>
<reference evidence="30 31" key="1">
    <citation type="submission" date="2018-03" db="EMBL/GenBank/DDBJ databases">
        <title>Ahniella affigens gen. nov., sp. nov., a gammaproteobacterium isolated from sandy soil near a stream.</title>
        <authorList>
            <person name="Ko Y."/>
            <person name="Kim J.-H."/>
        </authorList>
    </citation>
    <scope>NUCLEOTIDE SEQUENCE [LARGE SCALE GENOMIC DNA]</scope>
    <source>
        <strain evidence="30 31">D13</strain>
    </source>
</reference>
<comment type="catalytic activity">
    <reaction evidence="26">
        <text>L-homoserine + NADP(+) = L-aspartate 4-semialdehyde + NADPH + H(+)</text>
        <dbReference type="Rhea" id="RHEA:15761"/>
        <dbReference type="ChEBI" id="CHEBI:15378"/>
        <dbReference type="ChEBI" id="CHEBI:57476"/>
        <dbReference type="ChEBI" id="CHEBI:57783"/>
        <dbReference type="ChEBI" id="CHEBI:58349"/>
        <dbReference type="ChEBI" id="CHEBI:537519"/>
        <dbReference type="EC" id="1.1.1.3"/>
    </reaction>
    <physiologicalReaction direction="right-to-left" evidence="26">
        <dbReference type="Rhea" id="RHEA:15763"/>
    </physiologicalReaction>
</comment>
<dbReference type="InterPro" id="IPR011147">
    <property type="entry name" value="Bifunc_Aspkin/hSer_DH"/>
</dbReference>
<dbReference type="GO" id="GO:0009089">
    <property type="term" value="P:lysine biosynthetic process via diaminopimelate"/>
    <property type="evidence" value="ECO:0007669"/>
    <property type="project" value="UniProtKB-UniRule"/>
</dbReference>
<dbReference type="GO" id="GO:0004412">
    <property type="term" value="F:homoserine dehydrogenase activity"/>
    <property type="evidence" value="ECO:0007669"/>
    <property type="project" value="UniProtKB-UniRule"/>
</dbReference>
<dbReference type="RefSeq" id="WP_106890546.1">
    <property type="nucleotide sequence ID" value="NZ_CP027860.1"/>
</dbReference>
<keyword evidence="18 28" id="KW-0560">Oxidoreductase</keyword>
<comment type="pathway">
    <text evidence="4 28">Amino-acid biosynthesis; L-threonine biosynthesis; L-threonine from L-aspartate: step 3/5.</text>
</comment>
<dbReference type="InterPro" id="IPR001048">
    <property type="entry name" value="Asp/Glu/Uridylate_kinase"/>
</dbReference>
<evidence type="ECO:0000256" key="27">
    <source>
        <dbReference type="ARBA" id="ARBA00049031"/>
    </source>
</evidence>
<evidence type="ECO:0000256" key="24">
    <source>
        <dbReference type="ARBA" id="ARBA00044938"/>
    </source>
</evidence>
<dbReference type="InterPro" id="IPR054352">
    <property type="entry name" value="ACT_Aspartokinase"/>
</dbReference>
<dbReference type="OrthoDB" id="9799110at2"/>
<dbReference type="PROSITE" id="PS51671">
    <property type="entry name" value="ACT"/>
    <property type="match status" value="1"/>
</dbReference>
<evidence type="ECO:0000256" key="9">
    <source>
        <dbReference type="ARBA" id="ARBA00011881"/>
    </source>
</evidence>
<evidence type="ECO:0000256" key="1">
    <source>
        <dbReference type="ARBA" id="ARBA00001920"/>
    </source>
</evidence>
<dbReference type="Gene3D" id="3.30.2130.10">
    <property type="entry name" value="VC0802-like"/>
    <property type="match status" value="1"/>
</dbReference>
<dbReference type="Gene3D" id="3.30.360.10">
    <property type="entry name" value="Dihydrodipicolinate Reductase, domain 2"/>
    <property type="match status" value="1"/>
</dbReference>
<dbReference type="PANTHER" id="PTHR43070">
    <property type="match status" value="1"/>
</dbReference>
<evidence type="ECO:0000256" key="17">
    <source>
        <dbReference type="ARBA" id="ARBA00022857"/>
    </source>
</evidence>
<comment type="cofactor">
    <cofactor evidence="1">
        <name>a metal cation</name>
        <dbReference type="ChEBI" id="CHEBI:25213"/>
    </cofactor>
</comment>
<dbReference type="PANTHER" id="PTHR43070:SF5">
    <property type="entry name" value="HOMOSERINE DEHYDROGENASE"/>
    <property type="match status" value="1"/>
</dbReference>
<dbReference type="CDD" id="cd04921">
    <property type="entry name" value="ACT_AKi-HSDH-ThrA-like_1"/>
    <property type="match status" value="1"/>
</dbReference>
<dbReference type="InterPro" id="IPR049638">
    <property type="entry name" value="AK-HD"/>
</dbReference>
<comment type="catalytic activity">
    <reaction evidence="25">
        <text>L-aspartate + ATP = 4-phospho-L-aspartate + ADP</text>
        <dbReference type="Rhea" id="RHEA:23776"/>
        <dbReference type="ChEBI" id="CHEBI:29991"/>
        <dbReference type="ChEBI" id="CHEBI:30616"/>
        <dbReference type="ChEBI" id="CHEBI:57535"/>
        <dbReference type="ChEBI" id="CHEBI:456216"/>
        <dbReference type="EC" id="2.7.2.4"/>
    </reaction>
    <physiologicalReaction direction="left-to-right" evidence="25">
        <dbReference type="Rhea" id="RHEA:23777"/>
    </physiologicalReaction>
</comment>
<dbReference type="UniPathway" id="UPA00034">
    <property type="reaction ID" value="UER00015"/>
</dbReference>
<evidence type="ECO:0000256" key="6">
    <source>
        <dbReference type="ARBA" id="ARBA00005139"/>
    </source>
</evidence>
<keyword evidence="12" id="KW-0791">Threonine biosynthesis</keyword>
<dbReference type="UniPathway" id="UPA00051">
    <property type="reaction ID" value="UER00462"/>
</dbReference>
<dbReference type="GO" id="GO:0050661">
    <property type="term" value="F:NADP binding"/>
    <property type="evidence" value="ECO:0007669"/>
    <property type="project" value="UniProtKB-UniRule"/>
</dbReference>
<evidence type="ECO:0000259" key="29">
    <source>
        <dbReference type="PROSITE" id="PS51671"/>
    </source>
</evidence>
<dbReference type="NCBIfam" id="TIGR00657">
    <property type="entry name" value="asp_kinases"/>
    <property type="match status" value="1"/>
</dbReference>
<dbReference type="PROSITE" id="PS01042">
    <property type="entry name" value="HOMOSER_DHGENASE"/>
    <property type="match status" value="1"/>
</dbReference>
<evidence type="ECO:0000256" key="5">
    <source>
        <dbReference type="ARBA" id="ARBA00005062"/>
    </source>
</evidence>
<sequence length="830" mass="88370">MSEALSPVQRSQFVAHKFGGSSLANAERIRDVARILCARTDPRQIVVVSAMQGVTDALIQLVNAAAQRDQAWRSALEGLKQKHLVCAETLLGQSAESARQFLYAEFADLHDVLHAAALLGTPAKEAMDLVQGLGEVWSSFLLTEYLKSQNESVARLDARDVLLVRAEEMGVMVEWPKSQARFDAWLADTSARRIIVTGFVARDLQARATTLGRNGSDYSGAIFGALTRAQEIHIWTDVIGVLSADPRLVPEAVLVPEMSYHEACELAYFGAKVIHPQTMAPAIDQQIPIIIRSTFEPNHPGTRITAGRSMNPPVKGVAAASGMAILNVEGAGMIGVPGTAERVFGALREAGVSVVMISQGSSEHSICAVVRESDADTAQRAIAEEFLRELDRGAIQAVNVMRDISVLAVVGDGMAGLPGTAARMFDHLGSGRVNVRAIAQGASERNISVAIDTADVHRALRAVHAGFYLSAQTISVGIVGPGNVGAALVNQIAAASESLKQRTGLDLRVRAIAGSNRVLKSDLGLDLSAWQKAYTEAPRDGVDLDAFADYVHSSHLPHAVIVDCSASNSVAEHYSKWLAAGIHVITPNKNAGSGPLSRYQAIMQGAKNSGARFRYEATVGAGLPVVSTLRDLLDTGDDIESIEGMFSGTLAFLFNRFDGSAPFSELVKEARALGYTEPDPRDDLDGKDVARKLVILARELGLKLELGDVDVGSLVPKPLAAGSADDFMAKVSELDADMTARLAAARAEDKVLRFVAKLDKSGKASVGLTALPRTHAFANAQLTDNVVQYRTRRYSKNPLVVQGPGAGPEVTAAGVFADLLRVASYLGARV</sequence>
<comment type="subunit">
    <text evidence="9 28">Homotetramer.</text>
</comment>
<dbReference type="Pfam" id="PF22468">
    <property type="entry name" value="ACT_9"/>
    <property type="match status" value="2"/>
</dbReference>
<keyword evidence="15 28" id="KW-0418">Kinase</keyword>
<dbReference type="UniPathway" id="UPA00050">
    <property type="reaction ID" value="UER00063"/>
</dbReference>
<organism evidence="30 31">
    <name type="scientific">Ahniella affigens</name>
    <dbReference type="NCBI Taxonomy" id="2021234"/>
    <lineage>
        <taxon>Bacteria</taxon>
        <taxon>Pseudomonadati</taxon>
        <taxon>Pseudomonadota</taxon>
        <taxon>Gammaproteobacteria</taxon>
        <taxon>Lysobacterales</taxon>
        <taxon>Rhodanobacteraceae</taxon>
        <taxon>Ahniella</taxon>
    </lineage>
</organism>
<dbReference type="EMBL" id="CP027860">
    <property type="protein sequence ID" value="AVP96618.1"/>
    <property type="molecule type" value="Genomic_DNA"/>
</dbReference>
<keyword evidence="19" id="KW-0520">NAD</keyword>
<evidence type="ECO:0000256" key="15">
    <source>
        <dbReference type="ARBA" id="ARBA00022777"/>
    </source>
</evidence>
<evidence type="ECO:0000256" key="20">
    <source>
        <dbReference type="ARBA" id="ARBA00023053"/>
    </source>
</evidence>
<keyword evidence="22" id="KW-0486">Methionine biosynthesis</keyword>
<dbReference type="SUPFAM" id="SSF53633">
    <property type="entry name" value="Carbamate kinase-like"/>
    <property type="match status" value="1"/>
</dbReference>
<dbReference type="Pfam" id="PF00696">
    <property type="entry name" value="AA_kinase"/>
    <property type="match status" value="1"/>
</dbReference>
<dbReference type="EC" id="1.1.1.3" evidence="28"/>
<dbReference type="Gene3D" id="3.40.1160.10">
    <property type="entry name" value="Acetylglutamate kinase-like"/>
    <property type="match status" value="1"/>
</dbReference>
<evidence type="ECO:0000256" key="14">
    <source>
        <dbReference type="ARBA" id="ARBA00022741"/>
    </source>
</evidence>
<keyword evidence="20" id="KW-0915">Sodium</keyword>
<evidence type="ECO:0000256" key="3">
    <source>
        <dbReference type="ARBA" id="ARBA00004986"/>
    </source>
</evidence>
<evidence type="ECO:0000256" key="4">
    <source>
        <dbReference type="ARBA" id="ARBA00005056"/>
    </source>
</evidence>
<evidence type="ECO:0000313" key="31">
    <source>
        <dbReference type="Proteomes" id="UP000241074"/>
    </source>
</evidence>
<evidence type="ECO:0000256" key="21">
    <source>
        <dbReference type="ARBA" id="ARBA00023154"/>
    </source>
</evidence>
<keyword evidence="21" id="KW-0457">Lysine biosynthesis</keyword>
<keyword evidence="31" id="KW-1185">Reference proteome</keyword>
<accession>A0A2P1PP46</accession>
<dbReference type="SUPFAM" id="SSF51735">
    <property type="entry name" value="NAD(P)-binding Rossmann-fold domains"/>
    <property type="match status" value="1"/>
</dbReference>
<comment type="pathway">
    <text evidence="6 28">Amino-acid biosynthesis; L-threonine biosynthesis; L-threonine from L-aspartate: step 1/5.</text>
</comment>
<dbReference type="Pfam" id="PF03447">
    <property type="entry name" value="NAD_binding_3"/>
    <property type="match status" value="1"/>
</dbReference>
<evidence type="ECO:0000313" key="30">
    <source>
        <dbReference type="EMBL" id="AVP96618.1"/>
    </source>
</evidence>
<dbReference type="FunFam" id="3.30.360.10:FF:000006">
    <property type="entry name" value="Bifunctional aspartokinase/homoserine dehydrogenase"/>
    <property type="match status" value="1"/>
</dbReference>
<evidence type="ECO:0000256" key="19">
    <source>
        <dbReference type="ARBA" id="ARBA00023027"/>
    </source>
</evidence>
<keyword evidence="17 28" id="KW-0521">NADP</keyword>
<comment type="similarity">
    <text evidence="8 28">In the N-terminal section; belongs to the aspartokinase family.</text>
</comment>
<comment type="function">
    <text evidence="24">Bifunctional aspartate kinase and homoserine dehydrogenase that catalyzes the first and the third steps toward the synthesis of lysine, methionine and threonine from aspartate.</text>
</comment>
<dbReference type="GO" id="GO:0009090">
    <property type="term" value="P:homoserine biosynthetic process"/>
    <property type="evidence" value="ECO:0007669"/>
    <property type="project" value="UniProtKB-ARBA"/>
</dbReference>
<dbReference type="GO" id="GO:0046872">
    <property type="term" value="F:metal ion binding"/>
    <property type="evidence" value="ECO:0007669"/>
    <property type="project" value="UniProtKB-KW"/>
</dbReference>
<evidence type="ECO:0000256" key="8">
    <source>
        <dbReference type="ARBA" id="ARBA00010046"/>
    </source>
</evidence>
<gene>
    <name evidence="30" type="ORF">C7S18_05110</name>
</gene>
<dbReference type="AlphaFoldDB" id="A0A2P1PP46"/>
<dbReference type="InterPro" id="IPR001341">
    <property type="entry name" value="Asp_kinase"/>
</dbReference>
<keyword evidence="13" id="KW-0479">Metal-binding</keyword>
<dbReference type="InterPro" id="IPR045865">
    <property type="entry name" value="ACT-like_dom_sf"/>
</dbReference>
<dbReference type="SUPFAM" id="SSF55021">
    <property type="entry name" value="ACT-like"/>
    <property type="match status" value="2"/>
</dbReference>
<comment type="pathway">
    <text evidence="3 28">Amino-acid biosynthesis; L-methionine biosynthesis via de novo pathway; L-homoserine from L-aspartate: step 1/3.</text>
</comment>
<keyword evidence="14 28" id="KW-0547">Nucleotide-binding</keyword>
<proteinExistence type="inferred from homology"/>
<dbReference type="InterPro" id="IPR005106">
    <property type="entry name" value="Asp/hSer_DH_NAD-bd"/>
</dbReference>
<dbReference type="Proteomes" id="UP000241074">
    <property type="component" value="Chromosome"/>
</dbReference>
<dbReference type="InterPro" id="IPR036393">
    <property type="entry name" value="AceGlu_kinase-like_sf"/>
</dbReference>
<dbReference type="GO" id="GO:0009088">
    <property type="term" value="P:threonine biosynthetic process"/>
    <property type="evidence" value="ECO:0007669"/>
    <property type="project" value="UniProtKB-UniRule"/>
</dbReference>
<dbReference type="EC" id="2.7.2.4" evidence="28"/>
<evidence type="ECO:0000256" key="16">
    <source>
        <dbReference type="ARBA" id="ARBA00022840"/>
    </source>
</evidence>
<evidence type="ECO:0000256" key="25">
    <source>
        <dbReference type="ARBA" id="ARBA00048561"/>
    </source>
</evidence>
<dbReference type="InterPro" id="IPR002912">
    <property type="entry name" value="ACT_dom"/>
</dbReference>
<evidence type="ECO:0000256" key="23">
    <source>
        <dbReference type="ARBA" id="ARBA00023268"/>
    </source>
</evidence>
<keyword evidence="16 28" id="KW-0067">ATP-binding</keyword>
<reference evidence="30 31" key="2">
    <citation type="submission" date="2018-03" db="EMBL/GenBank/DDBJ databases">
        <authorList>
            <person name="Keele B.F."/>
        </authorList>
    </citation>
    <scope>NUCLEOTIDE SEQUENCE [LARGE SCALE GENOMIC DNA]</scope>
    <source>
        <strain evidence="30 31">D13</strain>
    </source>
</reference>
<dbReference type="FunFam" id="3.30.2130.10:FF:000001">
    <property type="entry name" value="Bifunctional aspartokinase/homoserine dehydrogenase"/>
    <property type="match status" value="1"/>
</dbReference>
<evidence type="ECO:0000256" key="13">
    <source>
        <dbReference type="ARBA" id="ARBA00022723"/>
    </source>
</evidence>
<dbReference type="KEGG" id="xba:C7S18_05110"/>
<dbReference type="GO" id="GO:0005524">
    <property type="term" value="F:ATP binding"/>
    <property type="evidence" value="ECO:0007669"/>
    <property type="project" value="UniProtKB-UniRule"/>
</dbReference>
<dbReference type="GO" id="GO:0004072">
    <property type="term" value="F:aspartate kinase activity"/>
    <property type="evidence" value="ECO:0007669"/>
    <property type="project" value="UniProtKB-UniRule"/>
</dbReference>
<evidence type="ECO:0000256" key="26">
    <source>
        <dbReference type="ARBA" id="ARBA00048841"/>
    </source>
</evidence>
<comment type="pathway">
    <text evidence="5 28">Amino-acid biosynthesis; L-methionine biosynthesis via de novo pathway; L-homoserine from L-aspartate: step 3/3.</text>
</comment>
<evidence type="ECO:0000256" key="10">
    <source>
        <dbReference type="ARBA" id="ARBA00022605"/>
    </source>
</evidence>
<keyword evidence="11 28" id="KW-0808">Transferase</keyword>
<evidence type="ECO:0000256" key="12">
    <source>
        <dbReference type="ARBA" id="ARBA00022697"/>
    </source>
</evidence>
<dbReference type="Gene3D" id="3.40.50.720">
    <property type="entry name" value="NAD(P)-binding Rossmann-like Domain"/>
    <property type="match status" value="1"/>
</dbReference>
<evidence type="ECO:0000256" key="18">
    <source>
        <dbReference type="ARBA" id="ARBA00023002"/>
    </source>
</evidence>
<dbReference type="PIRSF" id="PIRSF000727">
    <property type="entry name" value="ThrA"/>
    <property type="match status" value="1"/>
</dbReference>
<dbReference type="InterPro" id="IPR036291">
    <property type="entry name" value="NAD(P)-bd_dom_sf"/>
</dbReference>
<dbReference type="InterPro" id="IPR019811">
    <property type="entry name" value="HDH_CS"/>
</dbReference>
<comment type="pathway">
    <text evidence="2 28">Amino-acid biosynthesis; L-lysine biosynthesis via DAP pathway; (S)-tetrahydrodipicolinate from L-aspartate: step 1/4.</text>
</comment>
<name>A0A2P1PP46_9GAMM</name>
<comment type="catalytic activity">
    <reaction evidence="27">
        <text>L-homoserine + NAD(+) = L-aspartate 4-semialdehyde + NADH + H(+)</text>
        <dbReference type="Rhea" id="RHEA:15757"/>
        <dbReference type="ChEBI" id="CHEBI:15378"/>
        <dbReference type="ChEBI" id="CHEBI:57476"/>
        <dbReference type="ChEBI" id="CHEBI:57540"/>
        <dbReference type="ChEBI" id="CHEBI:57945"/>
        <dbReference type="ChEBI" id="CHEBI:537519"/>
        <dbReference type="EC" id="1.1.1.3"/>
    </reaction>
    <physiologicalReaction direction="right-to-left" evidence="27">
        <dbReference type="Rhea" id="RHEA:15759"/>
    </physiologicalReaction>
</comment>
<evidence type="ECO:0000256" key="7">
    <source>
        <dbReference type="ARBA" id="ARBA00007952"/>
    </source>
</evidence>
<evidence type="ECO:0000256" key="2">
    <source>
        <dbReference type="ARBA" id="ARBA00004766"/>
    </source>
</evidence>
<comment type="similarity">
    <text evidence="7 28">In the C-terminal section; belongs to the homoserine dehydrogenase family.</text>
</comment>
<dbReference type="NCBIfam" id="NF007003">
    <property type="entry name" value="PRK09466.1"/>
    <property type="match status" value="1"/>
</dbReference>
<feature type="domain" description="ACT" evidence="29">
    <location>
        <begin position="328"/>
        <end position="405"/>
    </location>
</feature>
<dbReference type="NCBIfam" id="NF006959">
    <property type="entry name" value="PRK09436.1"/>
    <property type="match status" value="1"/>
</dbReference>
<dbReference type="SUPFAM" id="SSF55347">
    <property type="entry name" value="Glyceraldehyde-3-phosphate dehydrogenase-like, C-terminal domain"/>
    <property type="match status" value="1"/>
</dbReference>
<dbReference type="CDD" id="cd04243">
    <property type="entry name" value="AAK_AK-HSDH-like"/>
    <property type="match status" value="1"/>
</dbReference>
<keyword evidence="10 28" id="KW-0028">Amino-acid biosynthesis</keyword>
<keyword evidence="23" id="KW-0511">Multifunctional enzyme</keyword>